<feature type="region of interest" description="Disordered" evidence="8">
    <location>
        <begin position="1"/>
        <end position="32"/>
    </location>
</feature>
<gene>
    <name evidence="9" type="ORF">CRENBAI_003093</name>
</gene>
<accession>A0AAV9R828</accession>
<dbReference type="GO" id="GO:0003735">
    <property type="term" value="F:structural constituent of ribosome"/>
    <property type="evidence" value="ECO:0007669"/>
    <property type="project" value="TreeGrafter"/>
</dbReference>
<organism evidence="9 10">
    <name type="scientific">Crenichthys baileyi</name>
    <name type="common">White River springfish</name>
    <dbReference type="NCBI Taxonomy" id="28760"/>
    <lineage>
        <taxon>Eukaryota</taxon>
        <taxon>Metazoa</taxon>
        <taxon>Chordata</taxon>
        <taxon>Craniata</taxon>
        <taxon>Vertebrata</taxon>
        <taxon>Euteleostomi</taxon>
        <taxon>Actinopterygii</taxon>
        <taxon>Neopterygii</taxon>
        <taxon>Teleostei</taxon>
        <taxon>Neoteleostei</taxon>
        <taxon>Acanthomorphata</taxon>
        <taxon>Ovalentaria</taxon>
        <taxon>Atherinomorphae</taxon>
        <taxon>Cyprinodontiformes</taxon>
        <taxon>Goodeidae</taxon>
        <taxon>Crenichthys</taxon>
    </lineage>
</organism>
<proteinExistence type="inferred from homology"/>
<evidence type="ECO:0000256" key="4">
    <source>
        <dbReference type="ARBA" id="ARBA00022980"/>
    </source>
</evidence>
<dbReference type="GO" id="GO:0005763">
    <property type="term" value="C:mitochondrial small ribosomal subunit"/>
    <property type="evidence" value="ECO:0007669"/>
    <property type="project" value="TreeGrafter"/>
</dbReference>
<dbReference type="Proteomes" id="UP001311232">
    <property type="component" value="Unassembled WGS sequence"/>
</dbReference>
<comment type="caution">
    <text evidence="9">The sequence shown here is derived from an EMBL/GenBank/DDBJ whole genome shotgun (WGS) entry which is preliminary data.</text>
</comment>
<dbReference type="AlphaFoldDB" id="A0AAV9R828"/>
<keyword evidence="3" id="KW-0809">Transit peptide</keyword>
<dbReference type="EMBL" id="JAHHUM010002131">
    <property type="protein sequence ID" value="KAK5605939.1"/>
    <property type="molecule type" value="Genomic_DNA"/>
</dbReference>
<keyword evidence="10" id="KW-1185">Reference proteome</keyword>
<dbReference type="Pfam" id="PF10236">
    <property type="entry name" value="DAP3"/>
    <property type="match status" value="1"/>
</dbReference>
<evidence type="ECO:0000256" key="5">
    <source>
        <dbReference type="ARBA" id="ARBA00023128"/>
    </source>
</evidence>
<dbReference type="PRINTS" id="PR01716">
    <property type="entry name" value="DEATHASSOCP3"/>
</dbReference>
<reference evidence="9 10" key="1">
    <citation type="submission" date="2021-06" db="EMBL/GenBank/DDBJ databases">
        <authorList>
            <person name="Palmer J.M."/>
        </authorList>
    </citation>
    <scope>NUCLEOTIDE SEQUENCE [LARGE SCALE GENOMIC DNA]</scope>
    <source>
        <strain evidence="9 10">MEX-2019</strain>
        <tissue evidence="9">Muscle</tissue>
    </source>
</reference>
<dbReference type="InterPro" id="IPR008092">
    <property type="entry name" value="Ribosomal_mS29_met"/>
</dbReference>
<dbReference type="InterPro" id="IPR019368">
    <property type="entry name" value="Ribosomal_mS29"/>
</dbReference>
<evidence type="ECO:0000313" key="9">
    <source>
        <dbReference type="EMBL" id="KAK5605939.1"/>
    </source>
</evidence>
<keyword evidence="6" id="KW-0687">Ribonucleoprotein</keyword>
<evidence type="ECO:0000313" key="10">
    <source>
        <dbReference type="Proteomes" id="UP001311232"/>
    </source>
</evidence>
<comment type="similarity">
    <text evidence="2">Belongs to the mitochondrion-specific ribosomal protein mS29 family.</text>
</comment>
<sequence length="527" mass="58593">MEVEEGAWHQNAPADVDQSRETPTPHSPCPLPVPLLVERVPEPTAFKAKGAEGVLLSSPIGSNTERGALRATTSARVFFIIRTVDGISAGASPQLGKVGSLPPVLMAQGALMYVYVHTSRQGNEEEEEEGDGLKAAALLRLCACAVAHSVPFIPVKKVPPNRGLGCGGKNQTISVFRTQEKEPACHSEKHVGQFYTLPSAHVRPLFSNGLPWRFQHQTKTFNETCIMVRQPALEVISCLKKADYSQPALRYLFYGLKGSGKTLSLCHTVHFCYTQGWLLLHVPDAHLWVKNCKELLPSSYSSSRFDQPLQATTWLRNFKVTNEPFLSKIKTKERYVWTKREATEAGSPLGELVDQGISRVKSSSDVVGAVMKELRLQSSQPGADFRMAVAVDGVNALWGRSTIKRQDKTAVDPEELTLVYNLRKLMKNDWSGGAIITTLSQTGSLYTPKSAYLPQELLGERGFDSMDPFIPVSVPNYSEKEFESCYLYYMDRNWLQHPQSRTEEGKKELIFLSNRNPSMLEKLCGFL</sequence>
<keyword evidence="5" id="KW-0496">Mitochondrion</keyword>
<evidence type="ECO:0000256" key="6">
    <source>
        <dbReference type="ARBA" id="ARBA00023274"/>
    </source>
</evidence>
<dbReference type="GO" id="GO:0006915">
    <property type="term" value="P:apoptotic process"/>
    <property type="evidence" value="ECO:0007669"/>
    <property type="project" value="InterPro"/>
</dbReference>
<evidence type="ECO:0000256" key="8">
    <source>
        <dbReference type="SAM" id="MobiDB-lite"/>
    </source>
</evidence>
<protein>
    <recommendedName>
        <fullName evidence="7">Small ribosomal subunit protein mS29</fullName>
    </recommendedName>
</protein>
<dbReference type="PANTHER" id="PTHR12810:SF0">
    <property type="entry name" value="SMALL RIBOSOMAL SUBUNIT PROTEIN MS29"/>
    <property type="match status" value="1"/>
</dbReference>
<keyword evidence="4" id="KW-0689">Ribosomal protein</keyword>
<dbReference type="PANTHER" id="PTHR12810">
    <property type="entry name" value="MITOCHONDRIAL 28S RIBOSOMAL PROTEIN S29"/>
    <property type="match status" value="1"/>
</dbReference>
<evidence type="ECO:0000256" key="3">
    <source>
        <dbReference type="ARBA" id="ARBA00022946"/>
    </source>
</evidence>
<name>A0AAV9R828_9TELE</name>
<evidence type="ECO:0000256" key="1">
    <source>
        <dbReference type="ARBA" id="ARBA00004173"/>
    </source>
</evidence>
<comment type="subcellular location">
    <subcellularLocation>
        <location evidence="1">Mitochondrion</location>
    </subcellularLocation>
</comment>
<evidence type="ECO:0000256" key="7">
    <source>
        <dbReference type="ARBA" id="ARBA00035140"/>
    </source>
</evidence>
<evidence type="ECO:0000256" key="2">
    <source>
        <dbReference type="ARBA" id="ARBA00009863"/>
    </source>
</evidence>